<evidence type="ECO:0000256" key="1">
    <source>
        <dbReference type="SAM" id="Phobius"/>
    </source>
</evidence>
<keyword evidence="1" id="KW-1133">Transmembrane helix</keyword>
<organism evidence="3 4">
    <name type="scientific">Sanguibacteroides justesenii</name>
    <dbReference type="NCBI Taxonomy" id="1547597"/>
    <lineage>
        <taxon>Bacteria</taxon>
        <taxon>Pseudomonadati</taxon>
        <taxon>Bacteroidota</taxon>
        <taxon>Bacteroidia</taxon>
        <taxon>Bacteroidales</taxon>
        <taxon>Porphyromonadaceae</taxon>
        <taxon>Sanguibacteroides</taxon>
    </lineage>
</organism>
<sequence>MNLLNINTVARYEAKILKRSWLFRILAVLSLVGVIAFQIMVQGDLNFWTSWNLIAMSSYIPYMNLYLFGMAMAVTVVFLGGELLNRDRKLDTMEIIYARSMSNADYVVGKSWGIVRVFMGLAFISMLLGGIVNLFLSDAPFNGFIYLFYWIVFLFPSLGFIMGLTFFVSSVVRNKALTILFLLGYVFLTIFYLNERERGLYDFLGSTIPNTFSDLTGYPNLGSVLLQRLVWLSLGMGLIGYSVTLLRRIPNRPGRRLIQHGLSTLFVFVSVVCGFMLYFSNYQERERRSAYRSSYDRYHAGDKLTLDRETITYRQEGDGIEVRAFLKLVNLHDREVHSVVLYLNPGLEVKRLTKGSQELSYLRDNQVIEIKERVAPGDSLLLALEYAGQIDGSVCYLDVDDKYIFDTRTTGSSIFRSGKRYALVGKDYTLLTPECLWYPVSVPPVNLKNGYDIQKNFADYRLNVVGMGDKTVLSQGVRETSGDTLIFQDEYRLPGISLCIGSYKKYAVTADSVSFELYIAEGHDDFMSSFNEIQDSMASVLSDLKYKTEEKMNCKYPYHRFIVIESPSSFASYYRNERGGSERIQPEIAFLPERGVGFWGMNFKKTLEGYAWMQKVNKTMGSMLDGERQAFKQFVQSTFMSEYGSSMEGNPLKRGFMLRKMSFDYELSRNQYDISPLFSNYVTYIYSSEYPIMNTILNGQLKRGKSQGTAYSTYSTSYKKAMHYLKSHSIKDALGNPELTSDVLYQIVNLKAFILQLQYFGLTIDQKEFNDFIKQYFDEHKYKQVEFVRFNEDFIKRFGIDWLKVLPEWYTVNRVPSYIIRECFIETVEGDMKEPDYSKRRYRIRASIYNNSDVDGVVSLNYSLMPKMEAGTAMMTYTSEDMNNRSQNVLIEAGKAKEIIILCKGQLVQVSLNMNISGNLPSVISLSPYVSGRETRETSSGIKDIDLSRFFPKEGELIVDNESRGFRLLNVPSGNQLRRWFKTSDTTKYKDFYKVTFAEEWTLSVHDGFYGGHIRSGWRKEGGDGSSRVEWSTRIEKAGYYEVFAYIPNQLSLVQIKASHGVVFGIQKQTPIKQLYLVRHDGSESEVELEIPFAQREWLSLGRFYFSPGEASVVLTDKKGTPDQVIYADAVKWVYEGEK</sequence>
<reference evidence="3 4" key="1">
    <citation type="submission" date="2014-07" db="EMBL/GenBank/DDBJ databases">
        <title>Porphyromonadaceae bacterium OUH 308042 = ATCC BAA-2681 = DSM 28342 draft genome.</title>
        <authorList>
            <person name="Sydenham T.V."/>
            <person name="Hasman H."/>
            <person name="Justensen U.S."/>
        </authorList>
    </citation>
    <scope>NUCLEOTIDE SEQUENCE [LARGE SCALE GENOMIC DNA]</scope>
    <source>
        <strain evidence="3 4">OUH 308042</strain>
    </source>
</reference>
<dbReference type="EMBL" id="JPIU01000040">
    <property type="protein sequence ID" value="KIO44193.1"/>
    <property type="molecule type" value="Genomic_DNA"/>
</dbReference>
<dbReference type="Pfam" id="PF25275">
    <property type="entry name" value="Golvesin_C"/>
    <property type="match status" value="1"/>
</dbReference>
<dbReference type="Proteomes" id="UP000031980">
    <property type="component" value="Unassembled WGS sequence"/>
</dbReference>
<comment type="caution">
    <text evidence="3">The sequence shown here is derived from an EMBL/GenBank/DDBJ whole genome shotgun (WGS) entry which is preliminary data.</text>
</comment>
<accession>A0A0C3MCN7</accession>
<feature type="transmembrane region" description="Helical" evidence="1">
    <location>
        <begin position="258"/>
        <end position="279"/>
    </location>
</feature>
<keyword evidence="1" id="KW-0472">Membrane</keyword>
<name>A0A0C3MCN7_9PORP</name>
<keyword evidence="1" id="KW-0812">Transmembrane</keyword>
<gene>
    <name evidence="3" type="ORF">BA92_12550</name>
</gene>
<feature type="transmembrane region" description="Helical" evidence="1">
    <location>
        <begin position="229"/>
        <end position="246"/>
    </location>
</feature>
<feature type="transmembrane region" description="Helical" evidence="1">
    <location>
        <begin position="176"/>
        <end position="193"/>
    </location>
</feature>
<feature type="transmembrane region" description="Helical" evidence="1">
    <location>
        <begin position="117"/>
        <end position="136"/>
    </location>
</feature>
<keyword evidence="4" id="KW-1185">Reference proteome</keyword>
<feature type="domain" description="Golvesin/Xly CBD-like" evidence="2">
    <location>
        <begin position="991"/>
        <end position="1133"/>
    </location>
</feature>
<protein>
    <recommendedName>
        <fullName evidence="2">Golvesin/Xly CBD-like domain-containing protein</fullName>
    </recommendedName>
</protein>
<dbReference type="AlphaFoldDB" id="A0A0C3MCN7"/>
<evidence type="ECO:0000313" key="4">
    <source>
        <dbReference type="Proteomes" id="UP000031980"/>
    </source>
</evidence>
<dbReference type="InterPro" id="IPR033803">
    <property type="entry name" value="CBD-like_Golvesin-Xly"/>
</dbReference>
<dbReference type="RefSeq" id="WP_041505427.1">
    <property type="nucleotide sequence ID" value="NZ_JPIU01000040.1"/>
</dbReference>
<evidence type="ECO:0000313" key="3">
    <source>
        <dbReference type="EMBL" id="KIO44193.1"/>
    </source>
</evidence>
<proteinExistence type="predicted"/>
<feature type="transmembrane region" description="Helical" evidence="1">
    <location>
        <begin position="148"/>
        <end position="169"/>
    </location>
</feature>
<feature type="transmembrane region" description="Helical" evidence="1">
    <location>
        <begin position="61"/>
        <end position="84"/>
    </location>
</feature>
<evidence type="ECO:0000259" key="2">
    <source>
        <dbReference type="Pfam" id="PF25275"/>
    </source>
</evidence>
<feature type="transmembrane region" description="Helical" evidence="1">
    <location>
        <begin position="21"/>
        <end position="41"/>
    </location>
</feature>